<dbReference type="PANTHER" id="PTHR43032:SF4">
    <property type="entry name" value="OXIDOREDUCTASE MOLYBDOPTERIN-BINDING DOMAIN-CONTAINING PROTEIN"/>
    <property type="match status" value="1"/>
</dbReference>
<evidence type="ECO:0000313" key="2">
    <source>
        <dbReference type="EMBL" id="HHM44584.1"/>
    </source>
</evidence>
<name>A0A7J3VUG0_CALS0</name>
<reference evidence="2" key="1">
    <citation type="journal article" date="2020" name="mSystems">
        <title>Genome- and Community-Level Interaction Insights into Carbon Utilization and Element Cycling Functions of Hydrothermarchaeota in Hydrothermal Sediment.</title>
        <authorList>
            <person name="Zhou Z."/>
            <person name="Liu Y."/>
            <person name="Xu W."/>
            <person name="Pan J."/>
            <person name="Luo Z.H."/>
            <person name="Li M."/>
        </authorList>
    </citation>
    <scope>NUCLEOTIDE SEQUENCE [LARGE SCALE GENOMIC DNA]</scope>
    <source>
        <strain evidence="2">SpSt-1074</strain>
    </source>
</reference>
<dbReference type="InterPro" id="IPR000572">
    <property type="entry name" value="OxRdtase_Mopterin-bd_dom"/>
</dbReference>
<dbReference type="SUPFAM" id="SSF56524">
    <property type="entry name" value="Oxidoreductase molybdopterin-binding domain"/>
    <property type="match status" value="1"/>
</dbReference>
<comment type="caution">
    <text evidence="2">The sequence shown here is derived from an EMBL/GenBank/DDBJ whole genome shotgun (WGS) entry which is preliminary data.</text>
</comment>
<sequence>MAHVLDDLPASPEPTGLGNIRGLRITGCVEKPLELAVDDVIKLPPDRLSLDFVCLEGWVVPNTDWVGVKVRTLLSLAGVMPEANYAVFKSNDYTECLPLAEAYDILVAYMHRGRLLTRERGGPFRLVFPRQKCYQSIKWLEEIELTRSLVEGTAFRTALARIK</sequence>
<organism evidence="2">
    <name type="scientific">Caldiarchaeum subterraneum</name>
    <dbReference type="NCBI Taxonomy" id="311458"/>
    <lineage>
        <taxon>Archaea</taxon>
        <taxon>Nitrososphaerota</taxon>
        <taxon>Candidatus Caldarchaeales</taxon>
        <taxon>Candidatus Caldarchaeaceae</taxon>
        <taxon>Candidatus Caldarchaeum</taxon>
    </lineage>
</organism>
<accession>A0A7J3VUG0</accession>
<dbReference type="AlphaFoldDB" id="A0A7J3VUG0"/>
<proteinExistence type="predicted"/>
<dbReference type="CDD" id="cd00321">
    <property type="entry name" value="SO_family_Moco"/>
    <property type="match status" value="1"/>
</dbReference>
<dbReference type="PANTHER" id="PTHR43032">
    <property type="entry name" value="PROTEIN-METHIONINE-SULFOXIDE REDUCTASE"/>
    <property type="match status" value="1"/>
</dbReference>
<dbReference type="Pfam" id="PF00174">
    <property type="entry name" value="Oxidored_molyb"/>
    <property type="match status" value="1"/>
</dbReference>
<dbReference type="InterPro" id="IPR036374">
    <property type="entry name" value="OxRdtase_Mopterin-bd_sf"/>
</dbReference>
<evidence type="ECO:0000259" key="1">
    <source>
        <dbReference type="Pfam" id="PF00174"/>
    </source>
</evidence>
<protein>
    <recommendedName>
        <fullName evidence="1">Oxidoreductase molybdopterin-binding domain-containing protein</fullName>
    </recommendedName>
</protein>
<gene>
    <name evidence="2" type="ORF">ENM31_04735</name>
</gene>
<dbReference type="EMBL" id="DRXH01000164">
    <property type="protein sequence ID" value="HHM44584.1"/>
    <property type="molecule type" value="Genomic_DNA"/>
</dbReference>
<dbReference type="Gene3D" id="3.90.420.10">
    <property type="entry name" value="Oxidoreductase, molybdopterin-binding domain"/>
    <property type="match status" value="1"/>
</dbReference>
<feature type="domain" description="Oxidoreductase molybdopterin-binding" evidence="1">
    <location>
        <begin position="23"/>
        <end position="148"/>
    </location>
</feature>